<keyword evidence="1" id="KW-0472">Membrane</keyword>
<feature type="transmembrane region" description="Helical" evidence="1">
    <location>
        <begin position="51"/>
        <end position="68"/>
    </location>
</feature>
<reference evidence="2 3" key="1">
    <citation type="journal article" date="2016" name="Nat. Commun.">
        <title>Thousands of microbial genomes shed light on interconnected biogeochemical processes in an aquifer system.</title>
        <authorList>
            <person name="Anantharaman K."/>
            <person name="Brown C.T."/>
            <person name="Hug L.A."/>
            <person name="Sharon I."/>
            <person name="Castelle C.J."/>
            <person name="Probst A.J."/>
            <person name="Thomas B.C."/>
            <person name="Singh A."/>
            <person name="Wilkins M.J."/>
            <person name="Karaoz U."/>
            <person name="Brodie E.L."/>
            <person name="Williams K.H."/>
            <person name="Hubbard S.S."/>
            <person name="Banfield J.F."/>
        </authorList>
    </citation>
    <scope>NUCLEOTIDE SEQUENCE [LARGE SCALE GENOMIC DNA]</scope>
</reference>
<gene>
    <name evidence="2" type="ORF">A2982_03535</name>
</gene>
<organism evidence="2 3">
    <name type="scientific">candidate division WWE3 bacterium RIFCSPLOWO2_01_FULL_39_13</name>
    <dbReference type="NCBI Taxonomy" id="1802624"/>
    <lineage>
        <taxon>Bacteria</taxon>
        <taxon>Katanobacteria</taxon>
    </lineage>
</organism>
<sequence>MVWQHISNLRTVKGIVFAYDEAQTLSDHSEDKQYPLSLLLDVFTYIQKKNILFILVLTGLPMLLANLVETRTYSERLFHVVILEKLTDEESKKAIVKPIEKTQHPLKFNEKAINEIVLQSGGYPFFIQYICREVFDVFLQQVNAGQKLSIPMDAIIQKLDSDFFAGRWARATERERDLLMLIANSGKTKFKVHEIVVISKKSKVKSFGRSQVSQMFRRLITAGLLYRDSNGNYSFAVPLLEQYILRVQNTGKRQLTLNGNKAFPSLFKV</sequence>
<dbReference type="PANTHER" id="PTHR34301:SF8">
    <property type="entry name" value="ATPASE DOMAIN-CONTAINING PROTEIN"/>
    <property type="match status" value="1"/>
</dbReference>
<comment type="caution">
    <text evidence="2">The sequence shown here is derived from an EMBL/GenBank/DDBJ whole genome shotgun (WGS) entry which is preliminary data.</text>
</comment>
<dbReference type="STRING" id="1802624.A2982_03535"/>
<dbReference type="AlphaFoldDB" id="A0A1F4V3A5"/>
<evidence type="ECO:0000313" key="3">
    <source>
        <dbReference type="Proteomes" id="UP000178771"/>
    </source>
</evidence>
<keyword evidence="1" id="KW-0812">Transmembrane</keyword>
<dbReference type="PANTHER" id="PTHR34301">
    <property type="entry name" value="DNA-BINDING PROTEIN-RELATED"/>
    <property type="match status" value="1"/>
</dbReference>
<evidence type="ECO:0000256" key="1">
    <source>
        <dbReference type="SAM" id="Phobius"/>
    </source>
</evidence>
<dbReference type="InterPro" id="IPR027417">
    <property type="entry name" value="P-loop_NTPase"/>
</dbReference>
<evidence type="ECO:0000313" key="2">
    <source>
        <dbReference type="EMBL" id="OGC51716.1"/>
    </source>
</evidence>
<proteinExistence type="predicted"/>
<dbReference type="SUPFAM" id="SSF52540">
    <property type="entry name" value="P-loop containing nucleoside triphosphate hydrolases"/>
    <property type="match status" value="1"/>
</dbReference>
<protein>
    <recommendedName>
        <fullName evidence="4">ATPase domain-containing protein</fullName>
    </recommendedName>
</protein>
<evidence type="ECO:0008006" key="4">
    <source>
        <dbReference type="Google" id="ProtNLM"/>
    </source>
</evidence>
<dbReference type="EMBL" id="MEVH01000015">
    <property type="protein sequence ID" value="OGC51716.1"/>
    <property type="molecule type" value="Genomic_DNA"/>
</dbReference>
<name>A0A1F4V3A5_UNCKA</name>
<dbReference type="Proteomes" id="UP000178771">
    <property type="component" value="Unassembled WGS sequence"/>
</dbReference>
<accession>A0A1F4V3A5</accession>
<keyword evidence="1" id="KW-1133">Transmembrane helix</keyword>